<feature type="region of interest" description="Disordered" evidence="1">
    <location>
        <begin position="1"/>
        <end position="60"/>
    </location>
</feature>
<sequence length="567" mass="64650">MLARKQKTPWTGHQEKRREHSRNAPERREKRKERSDLSKEDLRHKLSKREGTSRGGEPIPFYNTFAPFLDTRTKILAVEQDKVPFQWPEKLRTLAENRNVEKYCRYHRDHGHDTEECRQLKNQIEDLIRKGHLRKYVDRDAPQGRREQRREEAPRQSEEQQQRQPRGVIHTIFGGGASGGDHSNARKVYGRQSLAVQQVPHSKRLRTGEAEEAITFSEVDYEGVRLPHDDPVVVTLLVELFTMKRILIDSGSLTDILYKHAFDQLRILADQLKPVKTPLVGFTGETIHPLGSINLSVVAGTAPRQTQVEMTFLVVDSPSPYNAIVGRPGLNLLEAIVSTRHLLIKFPTRFGVGEVRGDQEVATRCYKTAISDKGKGKVLPIANVEFRGDIEPERQQPVENVLQVPIEEGNTERVLQVGSKLGEVEKGELITFLRDNRDVFAWWAEEVLGISPDIMVHKLSMDPARPPIRQKKRNFAPERQQAIAEEVSKLLQAAFIREVHYSDWLANPVLVKKANGKWRMCIDFTDLNKACPKDPSPEDRPAGRRNLGLHNIELLGCLLGIQSNPHV</sequence>
<organism evidence="2 3">
    <name type="scientific">Cephalotus follicularis</name>
    <name type="common">Albany pitcher plant</name>
    <dbReference type="NCBI Taxonomy" id="3775"/>
    <lineage>
        <taxon>Eukaryota</taxon>
        <taxon>Viridiplantae</taxon>
        <taxon>Streptophyta</taxon>
        <taxon>Embryophyta</taxon>
        <taxon>Tracheophyta</taxon>
        <taxon>Spermatophyta</taxon>
        <taxon>Magnoliopsida</taxon>
        <taxon>eudicotyledons</taxon>
        <taxon>Gunneridae</taxon>
        <taxon>Pentapetalae</taxon>
        <taxon>rosids</taxon>
        <taxon>fabids</taxon>
        <taxon>Oxalidales</taxon>
        <taxon>Cephalotaceae</taxon>
        <taxon>Cephalotus</taxon>
    </lineage>
</organism>
<protein>
    <submittedName>
        <fullName evidence="2">Uncharacterized protein</fullName>
    </submittedName>
</protein>
<dbReference type="Proteomes" id="UP000187406">
    <property type="component" value="Unassembled WGS sequence"/>
</dbReference>
<dbReference type="CDD" id="cd00303">
    <property type="entry name" value="retropepsin_like"/>
    <property type="match status" value="1"/>
</dbReference>
<dbReference type="AlphaFoldDB" id="A0A1Q3DBT6"/>
<dbReference type="InterPro" id="IPR043502">
    <property type="entry name" value="DNA/RNA_pol_sf"/>
</dbReference>
<dbReference type="Gene3D" id="3.10.10.10">
    <property type="entry name" value="HIV Type 1 Reverse Transcriptase, subunit A, domain 1"/>
    <property type="match status" value="1"/>
</dbReference>
<feature type="compositionally biased region" description="Basic and acidic residues" evidence="1">
    <location>
        <begin position="13"/>
        <end position="52"/>
    </location>
</feature>
<dbReference type="EMBL" id="BDDD01005839">
    <property type="protein sequence ID" value="GAV89922.1"/>
    <property type="molecule type" value="Genomic_DNA"/>
</dbReference>
<name>A0A1Q3DBT6_CEPFO</name>
<accession>A0A1Q3DBT6</accession>
<feature type="compositionally biased region" description="Basic and acidic residues" evidence="1">
    <location>
        <begin position="133"/>
        <end position="161"/>
    </location>
</feature>
<dbReference type="InParanoid" id="A0A1Q3DBT6"/>
<keyword evidence="3" id="KW-1185">Reference proteome</keyword>
<comment type="caution">
    <text evidence="2">The sequence shown here is derived from an EMBL/GenBank/DDBJ whole genome shotgun (WGS) entry which is preliminary data.</text>
</comment>
<evidence type="ECO:0000256" key="1">
    <source>
        <dbReference type="SAM" id="MobiDB-lite"/>
    </source>
</evidence>
<dbReference type="PANTHER" id="PTHR33240:SF15">
    <property type="entry name" value="GAG-PRO-LIKE PROTEIN"/>
    <property type="match status" value="1"/>
</dbReference>
<proteinExistence type="predicted"/>
<evidence type="ECO:0000313" key="2">
    <source>
        <dbReference type="EMBL" id="GAV89922.1"/>
    </source>
</evidence>
<dbReference type="OrthoDB" id="5599418at2759"/>
<evidence type="ECO:0000313" key="3">
    <source>
        <dbReference type="Proteomes" id="UP000187406"/>
    </source>
</evidence>
<gene>
    <name evidence="2" type="ORF">CFOL_v3_33333</name>
</gene>
<dbReference type="SUPFAM" id="SSF56672">
    <property type="entry name" value="DNA/RNA polymerases"/>
    <property type="match status" value="1"/>
</dbReference>
<dbReference type="PANTHER" id="PTHR33240">
    <property type="entry name" value="OS08G0508500 PROTEIN"/>
    <property type="match status" value="1"/>
</dbReference>
<reference evidence="3" key="1">
    <citation type="submission" date="2016-04" db="EMBL/GenBank/DDBJ databases">
        <title>Cephalotus genome sequencing.</title>
        <authorList>
            <person name="Fukushima K."/>
            <person name="Hasebe M."/>
            <person name="Fang X."/>
        </authorList>
    </citation>
    <scope>NUCLEOTIDE SEQUENCE [LARGE SCALE GENOMIC DNA]</scope>
    <source>
        <strain evidence="3">cv. St1</strain>
    </source>
</reference>
<feature type="region of interest" description="Disordered" evidence="1">
    <location>
        <begin position="133"/>
        <end position="185"/>
    </location>
</feature>